<dbReference type="KEGG" id="spsw:Sps_03011"/>
<dbReference type="AlphaFoldDB" id="A0A1S6HRN4"/>
<dbReference type="OrthoDB" id="6267799at2"/>
<dbReference type="PROSITE" id="PS51257">
    <property type="entry name" value="PROKAR_LIPOPROTEIN"/>
    <property type="match status" value="1"/>
</dbReference>
<feature type="chain" id="PRO_5012390700" description="Lipoprotein" evidence="1">
    <location>
        <begin position="19"/>
        <end position="223"/>
    </location>
</feature>
<protein>
    <recommendedName>
        <fullName evidence="4">Lipoprotein</fullName>
    </recommendedName>
</protein>
<keyword evidence="3" id="KW-1185">Reference proteome</keyword>
<accession>A0A1S6HRN4</accession>
<reference evidence="2 3" key="1">
    <citation type="submission" date="2016-03" db="EMBL/GenBank/DDBJ databases">
        <title>Complete genome sequence of Shewanella psychrophila WP2, a deep sea bacterium isolated from west Pacific sediment.</title>
        <authorList>
            <person name="Xu G."/>
            <person name="Jian H."/>
        </authorList>
    </citation>
    <scope>NUCLEOTIDE SEQUENCE [LARGE SCALE GENOMIC DNA]</scope>
    <source>
        <strain evidence="2 3">WP2</strain>
    </source>
</reference>
<evidence type="ECO:0000256" key="1">
    <source>
        <dbReference type="SAM" id="SignalP"/>
    </source>
</evidence>
<keyword evidence="1" id="KW-0732">Signal</keyword>
<gene>
    <name evidence="2" type="ORF">Sps_03011</name>
</gene>
<dbReference type="RefSeq" id="WP_077753240.1">
    <property type="nucleotide sequence ID" value="NZ_CP014782.1"/>
</dbReference>
<dbReference type="Proteomes" id="UP000189545">
    <property type="component" value="Chromosome"/>
</dbReference>
<feature type="signal peptide" evidence="1">
    <location>
        <begin position="1"/>
        <end position="18"/>
    </location>
</feature>
<evidence type="ECO:0008006" key="4">
    <source>
        <dbReference type="Google" id="ProtNLM"/>
    </source>
</evidence>
<sequence length="223" mass="24318">MKKRIVLLCLMVTQFMVGCSSFYGEESSAVYSKKSSAIAVHFSEPNRIQFQGKGAGASFALMSTMGPVGIALGVAIDVGIAKDIQEPARVSGFDMNSYISQSIETQSQAAWKAVFWGEENRDVTVGFPNVEIKRYGFKTTGGTDDATSAELVVIVNISQQEQFAYHYPNDFTDANEDTQTTIIPSYPLADLKRDGALSVLLMKQAVDSVMAKVVEKQLHHLSV</sequence>
<name>A0A1S6HRN4_9GAMM</name>
<organism evidence="2 3">
    <name type="scientific">Shewanella psychrophila</name>
    <dbReference type="NCBI Taxonomy" id="225848"/>
    <lineage>
        <taxon>Bacteria</taxon>
        <taxon>Pseudomonadati</taxon>
        <taxon>Pseudomonadota</taxon>
        <taxon>Gammaproteobacteria</taxon>
        <taxon>Alteromonadales</taxon>
        <taxon>Shewanellaceae</taxon>
        <taxon>Shewanella</taxon>
    </lineage>
</organism>
<dbReference type="EMBL" id="CP014782">
    <property type="protein sequence ID" value="AQS38158.1"/>
    <property type="molecule type" value="Genomic_DNA"/>
</dbReference>
<dbReference type="STRING" id="225848.Sps_03011"/>
<evidence type="ECO:0000313" key="3">
    <source>
        <dbReference type="Proteomes" id="UP000189545"/>
    </source>
</evidence>
<proteinExistence type="predicted"/>
<evidence type="ECO:0000313" key="2">
    <source>
        <dbReference type="EMBL" id="AQS38158.1"/>
    </source>
</evidence>